<evidence type="ECO:0000256" key="4">
    <source>
        <dbReference type="ARBA" id="ARBA00023002"/>
    </source>
</evidence>
<organism evidence="6 7">
    <name type="scientific">Chytriomyces confervae</name>
    <dbReference type="NCBI Taxonomy" id="246404"/>
    <lineage>
        <taxon>Eukaryota</taxon>
        <taxon>Fungi</taxon>
        <taxon>Fungi incertae sedis</taxon>
        <taxon>Chytridiomycota</taxon>
        <taxon>Chytridiomycota incertae sedis</taxon>
        <taxon>Chytridiomycetes</taxon>
        <taxon>Chytridiales</taxon>
        <taxon>Chytriomycetaceae</taxon>
        <taxon>Chytriomyces</taxon>
    </lineage>
</organism>
<accession>A0A507FDB6</accession>
<dbReference type="PRINTS" id="PR00368">
    <property type="entry name" value="FADPNR"/>
</dbReference>
<protein>
    <recommendedName>
        <fullName evidence="5">FAD/NAD(P)-binding domain-containing protein</fullName>
    </recommendedName>
</protein>
<evidence type="ECO:0000259" key="5">
    <source>
        <dbReference type="Pfam" id="PF07992"/>
    </source>
</evidence>
<dbReference type="STRING" id="246404.A0A507FDB6"/>
<dbReference type="AlphaFoldDB" id="A0A507FDB6"/>
<dbReference type="OrthoDB" id="202203at2759"/>
<name>A0A507FDB6_9FUNG</name>
<dbReference type="GO" id="GO:0050660">
    <property type="term" value="F:flavin adenine dinucleotide binding"/>
    <property type="evidence" value="ECO:0007669"/>
    <property type="project" value="TreeGrafter"/>
</dbReference>
<dbReference type="InterPro" id="IPR036188">
    <property type="entry name" value="FAD/NAD-bd_sf"/>
</dbReference>
<dbReference type="Pfam" id="PF07992">
    <property type="entry name" value="Pyr_redox_2"/>
    <property type="match status" value="1"/>
</dbReference>
<feature type="domain" description="FAD/NAD(P)-binding" evidence="5">
    <location>
        <begin position="5"/>
        <end position="296"/>
    </location>
</feature>
<evidence type="ECO:0000313" key="6">
    <source>
        <dbReference type="EMBL" id="TPX74283.1"/>
    </source>
</evidence>
<reference evidence="6 7" key="1">
    <citation type="journal article" date="2019" name="Sci. Rep.">
        <title>Comparative genomics of chytrid fungi reveal insights into the obligate biotrophic and pathogenic lifestyle of Synchytrium endobioticum.</title>
        <authorList>
            <person name="van de Vossenberg B.T.L.H."/>
            <person name="Warris S."/>
            <person name="Nguyen H.D.T."/>
            <person name="van Gent-Pelzer M.P.E."/>
            <person name="Joly D.L."/>
            <person name="van de Geest H.C."/>
            <person name="Bonants P.J.M."/>
            <person name="Smith D.S."/>
            <person name="Levesque C.A."/>
            <person name="van der Lee T.A.J."/>
        </authorList>
    </citation>
    <scope>NUCLEOTIDE SEQUENCE [LARGE SCALE GENOMIC DNA]</scope>
    <source>
        <strain evidence="6 7">CBS 675.73</strain>
    </source>
</reference>
<keyword evidence="4" id="KW-0560">Oxidoreductase</keyword>
<keyword evidence="3" id="KW-0274">FAD</keyword>
<dbReference type="PANTHER" id="PTHR43735">
    <property type="entry name" value="APOPTOSIS-INDUCING FACTOR 1"/>
    <property type="match status" value="1"/>
</dbReference>
<dbReference type="EMBL" id="QEAP01000134">
    <property type="protein sequence ID" value="TPX74283.1"/>
    <property type="molecule type" value="Genomic_DNA"/>
</dbReference>
<dbReference type="Gene3D" id="3.50.50.100">
    <property type="match status" value="1"/>
</dbReference>
<comment type="similarity">
    <text evidence="1">Belongs to the FAD-dependent oxidoreductase family.</text>
</comment>
<dbReference type="PRINTS" id="PR00411">
    <property type="entry name" value="PNDRDTASEI"/>
</dbReference>
<evidence type="ECO:0000256" key="1">
    <source>
        <dbReference type="ARBA" id="ARBA00006442"/>
    </source>
</evidence>
<dbReference type="Proteomes" id="UP000320333">
    <property type="component" value="Unassembled WGS sequence"/>
</dbReference>
<proteinExistence type="inferred from homology"/>
<dbReference type="GO" id="GO:0004174">
    <property type="term" value="F:electron-transferring-flavoprotein dehydrogenase activity"/>
    <property type="evidence" value="ECO:0007669"/>
    <property type="project" value="TreeGrafter"/>
</dbReference>
<dbReference type="PANTHER" id="PTHR43735:SF3">
    <property type="entry name" value="FERROPTOSIS SUPPRESSOR PROTEIN 1"/>
    <property type="match status" value="1"/>
</dbReference>
<dbReference type="GO" id="GO:0005737">
    <property type="term" value="C:cytoplasm"/>
    <property type="evidence" value="ECO:0007669"/>
    <property type="project" value="TreeGrafter"/>
</dbReference>
<keyword evidence="7" id="KW-1185">Reference proteome</keyword>
<comment type="caution">
    <text evidence="6">The sequence shown here is derived from an EMBL/GenBank/DDBJ whole genome shotgun (WGS) entry which is preliminary data.</text>
</comment>
<sequence length="383" mass="40034">MSVPTVLVIGGSFAGTHFITALDGLLKSKANIILIEERDHFYNNLAALRSLTETGVAAKLWVPYTNMFQNNKNSKVIQSRVTEIHENAVTLANGDSVAFDYLVIATGSSVPSPSKTTKLTKSDGVSEASTILAAIGAAKSVAIVGGGVVGVELAGEIATDFPTVKVTLIHSGANLLNRSGAKPKTIELTNKQLAGLKVDVRLNERVVNSDGETSILPSNAGYGLSPFTLTTQSGAKIESDVQFIATGITKPNSDLAATLGNVLDSHGYIVTKPTGQLTSFANIFAIGDVSTLDSGKLAWFAGQQATLVAGNVAALINGSKTALKEYKASEPGAFLIASIGRNGGVLQSPIGVFGPWLPKQLKSKDMMVPKPWKDLKVDINSAN</sequence>
<evidence type="ECO:0000256" key="2">
    <source>
        <dbReference type="ARBA" id="ARBA00022630"/>
    </source>
</evidence>
<dbReference type="SUPFAM" id="SSF51905">
    <property type="entry name" value="FAD/NAD(P)-binding domain"/>
    <property type="match status" value="2"/>
</dbReference>
<evidence type="ECO:0000256" key="3">
    <source>
        <dbReference type="ARBA" id="ARBA00022827"/>
    </source>
</evidence>
<dbReference type="InterPro" id="IPR023753">
    <property type="entry name" value="FAD/NAD-binding_dom"/>
</dbReference>
<keyword evidence="2" id="KW-0285">Flavoprotein</keyword>
<evidence type="ECO:0000313" key="7">
    <source>
        <dbReference type="Proteomes" id="UP000320333"/>
    </source>
</evidence>
<gene>
    <name evidence="6" type="ORF">CcCBS67573_g04448</name>
</gene>